<reference evidence="2 3" key="1">
    <citation type="submission" date="2019-05" db="EMBL/GenBank/DDBJ databases">
        <title>Genome sequences of Thalassotalea litorea 1K03283.</title>
        <authorList>
            <person name="Zhang D."/>
        </authorList>
    </citation>
    <scope>NUCLEOTIDE SEQUENCE [LARGE SCALE GENOMIC DNA]</scope>
    <source>
        <strain evidence="2 3">MCCC 1K03283</strain>
    </source>
</reference>
<dbReference type="PANTHER" id="PTHR22916">
    <property type="entry name" value="GLYCOSYLTRANSFERASE"/>
    <property type="match status" value="1"/>
</dbReference>
<dbReference type="PANTHER" id="PTHR22916:SF3">
    <property type="entry name" value="UDP-GLCNAC:BETAGAL BETA-1,3-N-ACETYLGLUCOSAMINYLTRANSFERASE-LIKE PROTEIN 1"/>
    <property type="match status" value="1"/>
</dbReference>
<protein>
    <submittedName>
        <fullName evidence="2">Glycosyltransferase family 2 protein</fullName>
    </submittedName>
</protein>
<evidence type="ECO:0000259" key="1">
    <source>
        <dbReference type="Pfam" id="PF00535"/>
    </source>
</evidence>
<accession>A0A5R9IU96</accession>
<feature type="domain" description="Glycosyltransferase 2-like" evidence="1">
    <location>
        <begin position="9"/>
        <end position="157"/>
    </location>
</feature>
<gene>
    <name evidence="2" type="ORF">FE810_01645</name>
</gene>
<dbReference type="Gene3D" id="3.90.550.10">
    <property type="entry name" value="Spore Coat Polysaccharide Biosynthesis Protein SpsA, Chain A"/>
    <property type="match status" value="1"/>
</dbReference>
<dbReference type="Proteomes" id="UP000307790">
    <property type="component" value="Unassembled WGS sequence"/>
</dbReference>
<name>A0A5R9IU96_9GAMM</name>
<dbReference type="GO" id="GO:0016758">
    <property type="term" value="F:hexosyltransferase activity"/>
    <property type="evidence" value="ECO:0007669"/>
    <property type="project" value="UniProtKB-ARBA"/>
</dbReference>
<keyword evidence="3" id="KW-1185">Reference proteome</keyword>
<dbReference type="EMBL" id="VCBC01000002">
    <property type="protein sequence ID" value="TLU67677.1"/>
    <property type="molecule type" value="Genomic_DNA"/>
</dbReference>
<evidence type="ECO:0000313" key="2">
    <source>
        <dbReference type="EMBL" id="TLU67677.1"/>
    </source>
</evidence>
<proteinExistence type="predicted"/>
<comment type="caution">
    <text evidence="2">The sequence shown here is derived from an EMBL/GenBank/DDBJ whole genome shotgun (WGS) entry which is preliminary data.</text>
</comment>
<dbReference type="InterPro" id="IPR029044">
    <property type="entry name" value="Nucleotide-diphossugar_trans"/>
</dbReference>
<dbReference type="OrthoDB" id="9802649at2"/>
<keyword evidence="2" id="KW-0808">Transferase</keyword>
<dbReference type="Pfam" id="PF00535">
    <property type="entry name" value="Glycos_transf_2"/>
    <property type="match status" value="1"/>
</dbReference>
<dbReference type="SUPFAM" id="SSF53448">
    <property type="entry name" value="Nucleotide-diphospho-sugar transferases"/>
    <property type="match status" value="1"/>
</dbReference>
<evidence type="ECO:0000313" key="3">
    <source>
        <dbReference type="Proteomes" id="UP000307790"/>
    </source>
</evidence>
<organism evidence="2 3">
    <name type="scientific">Thalassotalea litorea</name>
    <dbReference type="NCBI Taxonomy" id="2020715"/>
    <lineage>
        <taxon>Bacteria</taxon>
        <taxon>Pseudomonadati</taxon>
        <taxon>Pseudomonadota</taxon>
        <taxon>Gammaproteobacteria</taxon>
        <taxon>Alteromonadales</taxon>
        <taxon>Colwelliaceae</taxon>
        <taxon>Thalassotalea</taxon>
    </lineage>
</organism>
<sequence length="253" mass="29152">MAEQIDKVSIIMSTFNSLAYVGEAIESVLAQSYPNWELLITDDASTDNTWQLLTFYAQKHDNIHVFLNEKNLGAALSRNRGMDQAKGRYLAFLDADDSWQKDKLAEQVAFMQRHQIPVSCTSYQVVDEQGNNLGLVDHLPRGQIGYDDLLKKRVTFGCSTVVVDKNKTGYFMMPDLRTGQDYATWLSIIKRVGYAHHYPQPLTNYRITPGSISRNKIRKAQRQWQIYREQEKLGVTRSMICFINYAYRATFRS</sequence>
<dbReference type="AlphaFoldDB" id="A0A5R9IU96"/>
<dbReference type="RefSeq" id="WP_138318280.1">
    <property type="nucleotide sequence ID" value="NZ_VCBC01000002.1"/>
</dbReference>
<dbReference type="InterPro" id="IPR001173">
    <property type="entry name" value="Glyco_trans_2-like"/>
</dbReference>